<evidence type="ECO:0000256" key="2">
    <source>
        <dbReference type="ARBA" id="ARBA00022801"/>
    </source>
</evidence>
<accession>A0A4U0XRP3</accession>
<dbReference type="PANTHER" id="PTHR43248">
    <property type="entry name" value="2-SUCCINYL-6-HYDROXY-2,4-CYCLOHEXADIENE-1-CARBOXYLATE SYNTHASE"/>
    <property type="match status" value="1"/>
</dbReference>
<comment type="similarity">
    <text evidence="1">Belongs to the peptidase S33 family.</text>
</comment>
<comment type="caution">
    <text evidence="4">The sequence shown here is derived from an EMBL/GenBank/DDBJ whole genome shotgun (WGS) entry which is preliminary data.</text>
</comment>
<evidence type="ECO:0000313" key="5">
    <source>
        <dbReference type="Proteomes" id="UP000309340"/>
    </source>
</evidence>
<protein>
    <recommendedName>
        <fullName evidence="3">Peptidase S33 tripeptidyl aminopeptidase-like C-terminal domain-containing protein</fullName>
    </recommendedName>
</protein>
<evidence type="ECO:0000259" key="3">
    <source>
        <dbReference type="Pfam" id="PF08386"/>
    </source>
</evidence>
<keyword evidence="5" id="KW-1185">Reference proteome</keyword>
<evidence type="ECO:0000313" key="4">
    <source>
        <dbReference type="EMBL" id="TKA78278.1"/>
    </source>
</evidence>
<dbReference type="InterPro" id="IPR051601">
    <property type="entry name" value="Serine_prot/Carboxylest_S33"/>
</dbReference>
<proteinExistence type="inferred from homology"/>
<dbReference type="EMBL" id="NAJQ01000116">
    <property type="protein sequence ID" value="TKA78278.1"/>
    <property type="molecule type" value="Genomic_DNA"/>
</dbReference>
<dbReference type="Pfam" id="PF08386">
    <property type="entry name" value="Abhydrolase_4"/>
    <property type="match status" value="1"/>
</dbReference>
<dbReference type="InterPro" id="IPR029058">
    <property type="entry name" value="AB_hydrolase_fold"/>
</dbReference>
<dbReference type="PANTHER" id="PTHR43248:SF25">
    <property type="entry name" value="AB HYDROLASE-1 DOMAIN-CONTAINING PROTEIN-RELATED"/>
    <property type="match status" value="1"/>
</dbReference>
<dbReference type="AlphaFoldDB" id="A0A4U0XRP3"/>
<dbReference type="GO" id="GO:0016787">
    <property type="term" value="F:hydrolase activity"/>
    <property type="evidence" value="ECO:0007669"/>
    <property type="project" value="UniProtKB-KW"/>
</dbReference>
<dbReference type="STRING" id="329884.A0A4U0XRP3"/>
<sequence length="652" mass="71755">MYFDRLSSLFLQSSAWLEGQIPLSSPFTSAAVPSHDFLWDDITPSKHFVWHPCFGDFECARLQVPMDWQGTSTEANKTVDLGVVKVEAMVPVTDPKYGGAVVMNPGGPGGSGVGQVLRGGHHVRTILSAGPAEAADLDARYFDIIGFDPRGINNTQPILTCFPNRIEAAIYSLEEEAHGYIGTSDTSFDNLWASKRAVAEGCSKKTAEEGIAKHMSTATVARDIVEIFERHGEWREQEATRLLSSMSPENVLAEQDRDIIISRTAWIKDAEKLQYWGFSYGSILGATLATMYPERIYRALLDGIADSHDYMAGGWSTNLQDTDVIMVKLAEHCWDGGKTNCPIWDEDGPAVILTKVQETIAGLQKDPIGMPAEGDRGPAVVTWNDLLRLIRDIVYEPIREFPLTARVLHDLSERNGTSLATWIRSQRPAGLGEPLSQQCETDGPYSPACFATKEGGGPLLSWEATYGIACSDGPGDRLNQTKEEFKEYVDRIMAQSKLIGAGWATIQLPCTVWHARPHWRYEGDFRNQTAVPVLFASTSIDPVTPLANAFRMAEGFEGAGVLQQDSEGHSTYSGISMCSMKAIREYFQSGKLPGETGGLENDYEWKGHGALCEVDRKPFDGYDAKGPVPELPEGETDAEMWEALVGLNRVWP</sequence>
<dbReference type="OrthoDB" id="425534at2759"/>
<dbReference type="Proteomes" id="UP000309340">
    <property type="component" value="Unassembled WGS sequence"/>
</dbReference>
<dbReference type="InterPro" id="IPR013595">
    <property type="entry name" value="Pept_S33_TAP-like_C"/>
</dbReference>
<feature type="domain" description="Peptidase S33 tripeptidyl aminopeptidase-like C-terminal" evidence="3">
    <location>
        <begin position="497"/>
        <end position="594"/>
    </location>
</feature>
<evidence type="ECO:0000256" key="1">
    <source>
        <dbReference type="ARBA" id="ARBA00010088"/>
    </source>
</evidence>
<organism evidence="4 5">
    <name type="scientific">Friedmanniomyces simplex</name>
    <dbReference type="NCBI Taxonomy" id="329884"/>
    <lineage>
        <taxon>Eukaryota</taxon>
        <taxon>Fungi</taxon>
        <taxon>Dikarya</taxon>
        <taxon>Ascomycota</taxon>
        <taxon>Pezizomycotina</taxon>
        <taxon>Dothideomycetes</taxon>
        <taxon>Dothideomycetidae</taxon>
        <taxon>Mycosphaerellales</taxon>
        <taxon>Teratosphaeriaceae</taxon>
        <taxon>Friedmanniomyces</taxon>
    </lineage>
</organism>
<dbReference type="Gene3D" id="3.40.50.1820">
    <property type="entry name" value="alpha/beta hydrolase"/>
    <property type="match status" value="1"/>
</dbReference>
<reference evidence="4 5" key="1">
    <citation type="submission" date="2017-03" db="EMBL/GenBank/DDBJ databases">
        <title>Genomes of endolithic fungi from Antarctica.</title>
        <authorList>
            <person name="Coleine C."/>
            <person name="Masonjones S."/>
            <person name="Stajich J.E."/>
        </authorList>
    </citation>
    <scope>NUCLEOTIDE SEQUENCE [LARGE SCALE GENOMIC DNA]</scope>
    <source>
        <strain evidence="4 5">CCFEE 5184</strain>
    </source>
</reference>
<keyword evidence="2" id="KW-0378">Hydrolase</keyword>
<name>A0A4U0XRP3_9PEZI</name>
<dbReference type="SUPFAM" id="SSF53474">
    <property type="entry name" value="alpha/beta-Hydrolases"/>
    <property type="match status" value="1"/>
</dbReference>
<gene>
    <name evidence="4" type="ORF">B0A55_04752</name>
</gene>